<comment type="caution">
    <text evidence="13">The sequence shown here is derived from an EMBL/GenBank/DDBJ whole genome shotgun (WGS) entry which is preliminary data.</text>
</comment>
<feature type="region of interest" description="Disordered" evidence="11">
    <location>
        <begin position="1"/>
        <end position="20"/>
    </location>
</feature>
<dbReference type="InterPro" id="IPR020476">
    <property type="entry name" value="Nudix_hydrolase"/>
</dbReference>
<proteinExistence type="inferred from homology"/>
<accession>A0A846MXK8</accession>
<reference evidence="13 14" key="1">
    <citation type="submission" date="2020-03" db="EMBL/GenBank/DDBJ databases">
        <title>Genomic Encyclopedia of Type Strains, Phase IV (KMG-IV): sequencing the most valuable type-strain genomes for metagenomic binning, comparative biology and taxonomic classification.</title>
        <authorList>
            <person name="Goeker M."/>
        </authorList>
    </citation>
    <scope>NUCLEOTIDE SEQUENCE [LARGE SCALE GENOMIC DNA]</scope>
    <source>
        <strain evidence="13 14">DSM 19867</strain>
    </source>
</reference>
<dbReference type="PRINTS" id="PR00502">
    <property type="entry name" value="NUDIXFAMILY"/>
</dbReference>
<dbReference type="Gene3D" id="3.90.79.10">
    <property type="entry name" value="Nucleoside Triphosphate Pyrophosphohydrolase"/>
    <property type="match status" value="1"/>
</dbReference>
<name>A0A846MXK8_9PROT</name>
<dbReference type="InterPro" id="IPR015797">
    <property type="entry name" value="NUDIX_hydrolase-like_dom_sf"/>
</dbReference>
<dbReference type="GO" id="GO:0005829">
    <property type="term" value="C:cytosol"/>
    <property type="evidence" value="ECO:0007669"/>
    <property type="project" value="TreeGrafter"/>
</dbReference>
<dbReference type="InterPro" id="IPR000086">
    <property type="entry name" value="NUDIX_hydrolase_dom"/>
</dbReference>
<dbReference type="PANTHER" id="PTHR42904:SF6">
    <property type="entry name" value="NAD-CAPPED RNA HYDROLASE NUDT12"/>
    <property type="match status" value="1"/>
</dbReference>
<dbReference type="InterPro" id="IPR020084">
    <property type="entry name" value="NUDIX_hydrolase_CS"/>
</dbReference>
<dbReference type="InterPro" id="IPR015375">
    <property type="entry name" value="NADH_PPase-like_N"/>
</dbReference>
<keyword evidence="7" id="KW-0460">Magnesium</keyword>
<dbReference type="InterPro" id="IPR050241">
    <property type="entry name" value="NAD-cap_RNA_hydrolase_NudC"/>
</dbReference>
<comment type="similarity">
    <text evidence="3">Belongs to the Nudix hydrolase family. NudC subfamily.</text>
</comment>
<evidence type="ECO:0000256" key="5">
    <source>
        <dbReference type="ARBA" id="ARBA00022723"/>
    </source>
</evidence>
<comment type="cofactor">
    <cofactor evidence="1">
        <name>Mg(2+)</name>
        <dbReference type="ChEBI" id="CHEBI:18420"/>
    </cofactor>
</comment>
<dbReference type="PROSITE" id="PS51462">
    <property type="entry name" value="NUDIX"/>
    <property type="match status" value="1"/>
</dbReference>
<dbReference type="Pfam" id="PF09296">
    <property type="entry name" value="NUDIX-like"/>
    <property type="match status" value="1"/>
</dbReference>
<evidence type="ECO:0000256" key="3">
    <source>
        <dbReference type="ARBA" id="ARBA00009595"/>
    </source>
</evidence>
<dbReference type="AlphaFoldDB" id="A0A846MXK8"/>
<dbReference type="Pfam" id="PF00293">
    <property type="entry name" value="NUDIX"/>
    <property type="match status" value="1"/>
</dbReference>
<dbReference type="PROSITE" id="PS00893">
    <property type="entry name" value="NUDIX_BOX"/>
    <property type="match status" value="1"/>
</dbReference>
<dbReference type="Gene3D" id="3.90.79.20">
    <property type="match status" value="1"/>
</dbReference>
<evidence type="ECO:0000256" key="11">
    <source>
        <dbReference type="SAM" id="MobiDB-lite"/>
    </source>
</evidence>
<gene>
    <name evidence="13" type="ORF">FHS83_001189</name>
</gene>
<evidence type="ECO:0000313" key="14">
    <source>
        <dbReference type="Proteomes" id="UP000570514"/>
    </source>
</evidence>
<evidence type="ECO:0000256" key="10">
    <source>
        <dbReference type="RuleBase" id="RU003476"/>
    </source>
</evidence>
<dbReference type="SUPFAM" id="SSF55811">
    <property type="entry name" value="Nudix"/>
    <property type="match status" value="1"/>
</dbReference>
<evidence type="ECO:0000256" key="9">
    <source>
        <dbReference type="ARBA" id="ARBA00023679"/>
    </source>
</evidence>
<keyword evidence="6 10" id="KW-0378">Hydrolase</keyword>
<evidence type="ECO:0000256" key="7">
    <source>
        <dbReference type="ARBA" id="ARBA00022842"/>
    </source>
</evidence>
<dbReference type="Proteomes" id="UP000570514">
    <property type="component" value="Unassembled WGS sequence"/>
</dbReference>
<comment type="cofactor">
    <cofactor evidence="2">
        <name>Zn(2+)</name>
        <dbReference type="ChEBI" id="CHEBI:29105"/>
    </cofactor>
</comment>
<dbReference type="GO" id="GO:0035529">
    <property type="term" value="F:NADH pyrophosphatase activity"/>
    <property type="evidence" value="ECO:0007669"/>
    <property type="project" value="TreeGrafter"/>
</dbReference>
<dbReference type="EMBL" id="JAASRM010000001">
    <property type="protein sequence ID" value="NIK87871.1"/>
    <property type="molecule type" value="Genomic_DNA"/>
</dbReference>
<dbReference type="InterPro" id="IPR015376">
    <property type="entry name" value="Znr_NADH_PPase"/>
</dbReference>
<keyword evidence="14" id="KW-1185">Reference proteome</keyword>
<evidence type="ECO:0000256" key="4">
    <source>
        <dbReference type="ARBA" id="ARBA00012381"/>
    </source>
</evidence>
<dbReference type="GO" id="GO:0046872">
    <property type="term" value="F:metal ion binding"/>
    <property type="evidence" value="ECO:0007669"/>
    <property type="project" value="UniProtKB-KW"/>
</dbReference>
<evidence type="ECO:0000256" key="1">
    <source>
        <dbReference type="ARBA" id="ARBA00001946"/>
    </source>
</evidence>
<comment type="catalytic activity">
    <reaction evidence="9">
        <text>a 5'-end NAD(+)-phospho-ribonucleoside in mRNA + H2O = a 5'-end phospho-adenosine-phospho-ribonucleoside in mRNA + beta-nicotinamide D-ribonucleotide + 2 H(+)</text>
        <dbReference type="Rhea" id="RHEA:60876"/>
        <dbReference type="Rhea" id="RHEA-COMP:15698"/>
        <dbReference type="Rhea" id="RHEA-COMP:15719"/>
        <dbReference type="ChEBI" id="CHEBI:14649"/>
        <dbReference type="ChEBI" id="CHEBI:15377"/>
        <dbReference type="ChEBI" id="CHEBI:15378"/>
        <dbReference type="ChEBI" id="CHEBI:144029"/>
        <dbReference type="ChEBI" id="CHEBI:144051"/>
    </reaction>
    <physiologicalReaction direction="left-to-right" evidence="9">
        <dbReference type="Rhea" id="RHEA:60877"/>
    </physiologicalReaction>
</comment>
<evidence type="ECO:0000259" key="12">
    <source>
        <dbReference type="PROSITE" id="PS51462"/>
    </source>
</evidence>
<keyword evidence="8" id="KW-0520">NAD</keyword>
<organism evidence="13 14">
    <name type="scientific">Rhizomicrobium palustre</name>
    <dbReference type="NCBI Taxonomy" id="189966"/>
    <lineage>
        <taxon>Bacteria</taxon>
        <taxon>Pseudomonadati</taxon>
        <taxon>Pseudomonadota</taxon>
        <taxon>Alphaproteobacteria</taxon>
        <taxon>Micropepsales</taxon>
        <taxon>Micropepsaceae</taxon>
        <taxon>Rhizomicrobium</taxon>
    </lineage>
</organism>
<dbReference type="EC" id="3.6.1.22" evidence="4"/>
<dbReference type="InterPro" id="IPR049734">
    <property type="entry name" value="NudC-like_C"/>
</dbReference>
<evidence type="ECO:0000256" key="2">
    <source>
        <dbReference type="ARBA" id="ARBA00001947"/>
    </source>
</evidence>
<dbReference type="CDD" id="cd03429">
    <property type="entry name" value="NUDIX_NADH_pyrophosphatase_Nudt13"/>
    <property type="match status" value="1"/>
</dbReference>
<dbReference type="NCBIfam" id="NF001299">
    <property type="entry name" value="PRK00241.1"/>
    <property type="match status" value="1"/>
</dbReference>
<keyword evidence="5" id="KW-0479">Metal-binding</keyword>
<evidence type="ECO:0000256" key="8">
    <source>
        <dbReference type="ARBA" id="ARBA00023027"/>
    </source>
</evidence>
<evidence type="ECO:0000256" key="6">
    <source>
        <dbReference type="ARBA" id="ARBA00022801"/>
    </source>
</evidence>
<protein>
    <recommendedName>
        <fullName evidence="4">NAD(+) diphosphatase</fullName>
        <ecNumber evidence="4">3.6.1.22</ecNumber>
    </recommendedName>
</protein>
<dbReference type="Pfam" id="PF09297">
    <property type="entry name" value="Zn_ribbon_NUD"/>
    <property type="match status" value="1"/>
</dbReference>
<dbReference type="PANTHER" id="PTHR42904">
    <property type="entry name" value="NUDIX HYDROLASE, NUDC SUBFAMILY"/>
    <property type="match status" value="1"/>
</dbReference>
<dbReference type="RefSeq" id="WP_167081831.1">
    <property type="nucleotide sequence ID" value="NZ_BAAADC010000001.1"/>
</dbReference>
<dbReference type="GO" id="GO:0006742">
    <property type="term" value="P:NADP+ catabolic process"/>
    <property type="evidence" value="ECO:0007669"/>
    <property type="project" value="TreeGrafter"/>
</dbReference>
<evidence type="ECO:0000313" key="13">
    <source>
        <dbReference type="EMBL" id="NIK87871.1"/>
    </source>
</evidence>
<sequence>MSSKIPFTGNPLDRRSDKRGDTGWLTAQAQVVLPLWNLQVLVTGSPILSAAKLPRDFVQDLAGATEVFLGMDGETALFALDVSRLDNAPERFASFGEFQELRPAAPMLRKKDLAILSQAKAMLDWHARHGFCARCGTKTVIGDAGYKRACPNCQAEHFPRTDPAVIMLATHEGKGLLARNANWAPDFYSTLAGFVEPGETLEEAVARELYEEAGVRAKNVRYVASQPWPFPAALMLGFYAEAESFDLKIDHNEIADAAWYTKDEARALIDGDLEGRRGPQPIAIAYHLIKGWVEG</sequence>
<feature type="domain" description="Nudix hydrolase" evidence="12">
    <location>
        <begin position="159"/>
        <end position="285"/>
    </location>
</feature>
<dbReference type="GO" id="GO:0019677">
    <property type="term" value="P:NAD+ catabolic process"/>
    <property type="evidence" value="ECO:0007669"/>
    <property type="project" value="TreeGrafter"/>
</dbReference>